<reference evidence="3 4" key="1">
    <citation type="submission" date="2018-09" db="EMBL/GenBank/DDBJ databases">
        <title>Metagenome Assembled Genomes from an Advanced Water Purification Facility.</title>
        <authorList>
            <person name="Stamps B.W."/>
            <person name="Spear J.R."/>
        </authorList>
    </citation>
    <scope>NUCLEOTIDE SEQUENCE [LARGE SCALE GENOMIC DNA]</scope>
    <source>
        <strain evidence="3">Bin_27_1</strain>
    </source>
</reference>
<feature type="domain" description="AB hydrolase-1" evidence="2">
    <location>
        <begin position="31"/>
        <end position="263"/>
    </location>
</feature>
<dbReference type="Gene3D" id="3.40.50.1820">
    <property type="entry name" value="alpha/beta hydrolase"/>
    <property type="match status" value="1"/>
</dbReference>
<gene>
    <name evidence="3" type="ORF">E6Q80_17835</name>
</gene>
<evidence type="ECO:0000313" key="3">
    <source>
        <dbReference type="EMBL" id="TXH81045.1"/>
    </source>
</evidence>
<dbReference type="PANTHER" id="PTHR43798">
    <property type="entry name" value="MONOACYLGLYCEROL LIPASE"/>
    <property type="match status" value="1"/>
</dbReference>
<dbReference type="GO" id="GO:0016020">
    <property type="term" value="C:membrane"/>
    <property type="evidence" value="ECO:0007669"/>
    <property type="project" value="TreeGrafter"/>
</dbReference>
<accession>A0A5C7SDL3</accession>
<organism evidence="3 4">
    <name type="scientific">Thauera aminoaromatica</name>
    <dbReference type="NCBI Taxonomy" id="164330"/>
    <lineage>
        <taxon>Bacteria</taxon>
        <taxon>Pseudomonadati</taxon>
        <taxon>Pseudomonadota</taxon>
        <taxon>Betaproteobacteria</taxon>
        <taxon>Rhodocyclales</taxon>
        <taxon>Zoogloeaceae</taxon>
        <taxon>Thauera</taxon>
    </lineage>
</organism>
<dbReference type="EMBL" id="SSFD01000291">
    <property type="protein sequence ID" value="TXH81045.1"/>
    <property type="molecule type" value="Genomic_DNA"/>
</dbReference>
<dbReference type="InterPro" id="IPR050266">
    <property type="entry name" value="AB_hydrolase_sf"/>
</dbReference>
<evidence type="ECO:0000256" key="1">
    <source>
        <dbReference type="ARBA" id="ARBA00022801"/>
    </source>
</evidence>
<dbReference type="InterPro" id="IPR029058">
    <property type="entry name" value="AB_hydrolase_fold"/>
</dbReference>
<dbReference type="Pfam" id="PF00561">
    <property type="entry name" value="Abhydrolase_1"/>
    <property type="match status" value="1"/>
</dbReference>
<keyword evidence="1 3" id="KW-0378">Hydrolase</keyword>
<evidence type="ECO:0000259" key="2">
    <source>
        <dbReference type="Pfam" id="PF00561"/>
    </source>
</evidence>
<dbReference type="SUPFAM" id="SSF53474">
    <property type="entry name" value="alpha/beta-Hydrolases"/>
    <property type="match status" value="1"/>
</dbReference>
<dbReference type="AlphaFoldDB" id="A0A5C7SDL3"/>
<dbReference type="InterPro" id="IPR000639">
    <property type="entry name" value="Epox_hydrolase-like"/>
</dbReference>
<dbReference type="GO" id="GO:0016787">
    <property type="term" value="F:hydrolase activity"/>
    <property type="evidence" value="ECO:0007669"/>
    <property type="project" value="UniProtKB-KW"/>
</dbReference>
<dbReference type="InterPro" id="IPR000073">
    <property type="entry name" value="AB_hydrolase_1"/>
</dbReference>
<comment type="caution">
    <text evidence="3">The sequence shown here is derived from an EMBL/GenBank/DDBJ whole genome shotgun (WGS) entry which is preliminary data.</text>
</comment>
<protein>
    <submittedName>
        <fullName evidence="3">Alpha/beta fold hydrolase</fullName>
    </submittedName>
</protein>
<sequence length="282" mass="31058">MNAPATNPEIGRQIQCGPILTNYHDLGSGEPVLLLHGSGPGVSAWANWRLPLQALKNDFRLLAPDLAGFGFSEFPADMQFSRQAWLAQIVAFLDALGLDKVHVIGNSFGGSMALALAIAHPERVNRLVLMGSVGVPFELTEGLDRVWGYTPSFENMQSIMKIFAWNQGLIGDELVQMRYEASLRPLTCAAYERMFPAPRQRWVDAMAHAEADVRAIQHPTLMVHGRDDKVIPLSTSMTLLEWIEDSQLHIFGRCGHWTQIEHAVAFSRLVANFLAAGNASAA</sequence>
<dbReference type="Proteomes" id="UP000321192">
    <property type="component" value="Unassembled WGS sequence"/>
</dbReference>
<dbReference type="RefSeq" id="WP_276660934.1">
    <property type="nucleotide sequence ID" value="NZ_SSFD01000291.1"/>
</dbReference>
<evidence type="ECO:0000313" key="4">
    <source>
        <dbReference type="Proteomes" id="UP000321192"/>
    </source>
</evidence>
<dbReference type="PANTHER" id="PTHR43798:SF31">
    <property type="entry name" value="AB HYDROLASE SUPERFAMILY PROTEIN YCLE"/>
    <property type="match status" value="1"/>
</dbReference>
<dbReference type="PRINTS" id="PR00111">
    <property type="entry name" value="ABHYDROLASE"/>
</dbReference>
<proteinExistence type="predicted"/>
<name>A0A5C7SDL3_THASP</name>
<dbReference type="PRINTS" id="PR00412">
    <property type="entry name" value="EPOXHYDRLASE"/>
</dbReference>